<organism evidence="1">
    <name type="scientific">Rhizophora mucronata</name>
    <name type="common">Asiatic mangrove</name>
    <dbReference type="NCBI Taxonomy" id="61149"/>
    <lineage>
        <taxon>Eukaryota</taxon>
        <taxon>Viridiplantae</taxon>
        <taxon>Streptophyta</taxon>
        <taxon>Embryophyta</taxon>
        <taxon>Tracheophyta</taxon>
        <taxon>Spermatophyta</taxon>
        <taxon>Magnoliopsida</taxon>
        <taxon>eudicotyledons</taxon>
        <taxon>Gunneridae</taxon>
        <taxon>Pentapetalae</taxon>
        <taxon>rosids</taxon>
        <taxon>fabids</taxon>
        <taxon>Malpighiales</taxon>
        <taxon>Rhizophoraceae</taxon>
        <taxon>Rhizophora</taxon>
    </lineage>
</organism>
<dbReference type="EMBL" id="GGEC01076471">
    <property type="protein sequence ID" value="MBX56955.1"/>
    <property type="molecule type" value="Transcribed_RNA"/>
</dbReference>
<sequence>MDANICYSYGFQINALNLPGFVCLMQLCELHAFTLWG</sequence>
<reference evidence="1" key="1">
    <citation type="submission" date="2018-02" db="EMBL/GenBank/DDBJ databases">
        <title>Rhizophora mucronata_Transcriptome.</title>
        <authorList>
            <person name="Meera S.P."/>
            <person name="Sreeshan A."/>
            <person name="Augustine A."/>
        </authorList>
    </citation>
    <scope>NUCLEOTIDE SEQUENCE</scope>
    <source>
        <tissue evidence="1">Leaf</tissue>
    </source>
</reference>
<dbReference type="AlphaFoldDB" id="A0A2P2PQH4"/>
<accession>A0A2P2PQH4</accession>
<evidence type="ECO:0000313" key="1">
    <source>
        <dbReference type="EMBL" id="MBX56955.1"/>
    </source>
</evidence>
<proteinExistence type="predicted"/>
<protein>
    <submittedName>
        <fullName evidence="1">Uncharacterized protein</fullName>
    </submittedName>
</protein>
<name>A0A2P2PQH4_RHIMU</name>